<evidence type="ECO:0000256" key="1">
    <source>
        <dbReference type="ARBA" id="ARBA00011047"/>
    </source>
</evidence>
<sequence length="420" mass="47870">MPAIPENPAQAQSAEDEPLRFPPVTAEHIKNCSYDAWFPKYRASCIRSKIIPLTPDFISYLHEDGIILADSDSPNDEDDNDDDDWEPEYTSEVFPPPRRQPGDEDLSDSDSDSEDSPPRLPPNQRFPDLHNEITAAITELGGEVAPKLNWSSPKDAAWISPHINTMKCTSANDIYLLLKSSSFASHDLNHAFDDTVPATSSTPHPPSFQPVLVLRSYFNLLPSLEFRCFVKDRNLIAITQRDVNYYPFLRSLRPHIIKRVKELFTRRLKFTFPDACFVFDVYLPDDSDEDDETEDRLSDARLIDINPWAPRTDSLLFDWSELLEKKVARPVLGRALSEQEQADQLAAMGSSDDDEEEEDFEEDAPELRLVEKEDSRAYNFSSSAYSAHKLPKEVVDASMAGEGGMSEFMRRWRDMTEGRR</sequence>
<evidence type="ECO:0000313" key="3">
    <source>
        <dbReference type="EMBL" id="KAK4190352.1"/>
    </source>
</evidence>
<comment type="caution">
    <text evidence="3">The sequence shown here is derived from an EMBL/GenBank/DDBJ whole genome shotgun (WGS) entry which is preliminary data.</text>
</comment>
<evidence type="ECO:0000313" key="4">
    <source>
        <dbReference type="Proteomes" id="UP001302126"/>
    </source>
</evidence>
<feature type="region of interest" description="Disordered" evidence="2">
    <location>
        <begin position="69"/>
        <end position="128"/>
    </location>
</feature>
<keyword evidence="4" id="KW-1185">Reference proteome</keyword>
<dbReference type="PANTHER" id="PTHR15323">
    <property type="entry name" value="D123 PROTEIN"/>
    <property type="match status" value="1"/>
</dbReference>
<name>A0AAN6X1G1_9PEZI</name>
<dbReference type="AlphaFoldDB" id="A0AAN6X1G1"/>
<feature type="compositionally biased region" description="Acidic residues" evidence="2">
    <location>
        <begin position="73"/>
        <end position="89"/>
    </location>
</feature>
<dbReference type="Proteomes" id="UP001302126">
    <property type="component" value="Unassembled WGS sequence"/>
</dbReference>
<protein>
    <submittedName>
        <fullName evidence="3">Cell division cycle protein</fullName>
    </submittedName>
</protein>
<feature type="compositionally biased region" description="Acidic residues" evidence="2">
    <location>
        <begin position="351"/>
        <end position="364"/>
    </location>
</feature>
<comment type="similarity">
    <text evidence="1">Belongs to the CDC123 family.</text>
</comment>
<evidence type="ECO:0000256" key="2">
    <source>
        <dbReference type="SAM" id="MobiDB-lite"/>
    </source>
</evidence>
<dbReference type="PANTHER" id="PTHR15323:SF6">
    <property type="entry name" value="CELL DIVISION CYCLE PROTEIN 123 HOMOLOG"/>
    <property type="match status" value="1"/>
</dbReference>
<keyword evidence="3" id="KW-0132">Cell division</keyword>
<reference evidence="3" key="2">
    <citation type="submission" date="2023-05" db="EMBL/GenBank/DDBJ databases">
        <authorList>
            <consortium name="Lawrence Berkeley National Laboratory"/>
            <person name="Steindorff A."/>
            <person name="Hensen N."/>
            <person name="Bonometti L."/>
            <person name="Westerberg I."/>
            <person name="Brannstrom I.O."/>
            <person name="Guillou S."/>
            <person name="Cros-Aarteil S."/>
            <person name="Calhoun S."/>
            <person name="Haridas S."/>
            <person name="Kuo A."/>
            <person name="Mondo S."/>
            <person name="Pangilinan J."/>
            <person name="Riley R."/>
            <person name="Labutti K."/>
            <person name="Andreopoulos B."/>
            <person name="Lipzen A."/>
            <person name="Chen C."/>
            <person name="Yanf M."/>
            <person name="Daum C."/>
            <person name="Ng V."/>
            <person name="Clum A."/>
            <person name="Ohm R."/>
            <person name="Martin F."/>
            <person name="Silar P."/>
            <person name="Natvig D."/>
            <person name="Lalanne C."/>
            <person name="Gautier V."/>
            <person name="Ament-Velasquez S.L."/>
            <person name="Kruys A."/>
            <person name="Hutchinson M.I."/>
            <person name="Powell A.J."/>
            <person name="Barry K."/>
            <person name="Miller A.N."/>
            <person name="Grigoriev I.V."/>
            <person name="Debuchy R."/>
            <person name="Gladieux P."/>
            <person name="Thoren M.H."/>
            <person name="Johannesson H."/>
        </authorList>
    </citation>
    <scope>NUCLEOTIDE SEQUENCE</scope>
    <source>
        <strain evidence="3">PSN309</strain>
    </source>
</reference>
<dbReference type="Pfam" id="PF07065">
    <property type="entry name" value="D123"/>
    <property type="match status" value="1"/>
</dbReference>
<gene>
    <name evidence="3" type="ORF">QBC35DRAFT_449330</name>
</gene>
<dbReference type="GO" id="GO:0051301">
    <property type="term" value="P:cell division"/>
    <property type="evidence" value="ECO:0007669"/>
    <property type="project" value="UniProtKB-KW"/>
</dbReference>
<organism evidence="3 4">
    <name type="scientific">Podospora australis</name>
    <dbReference type="NCBI Taxonomy" id="1536484"/>
    <lineage>
        <taxon>Eukaryota</taxon>
        <taxon>Fungi</taxon>
        <taxon>Dikarya</taxon>
        <taxon>Ascomycota</taxon>
        <taxon>Pezizomycotina</taxon>
        <taxon>Sordariomycetes</taxon>
        <taxon>Sordariomycetidae</taxon>
        <taxon>Sordariales</taxon>
        <taxon>Podosporaceae</taxon>
        <taxon>Podospora</taxon>
    </lineage>
</organism>
<reference evidence="3" key="1">
    <citation type="journal article" date="2023" name="Mol. Phylogenet. Evol.">
        <title>Genome-scale phylogeny and comparative genomics of the fungal order Sordariales.</title>
        <authorList>
            <person name="Hensen N."/>
            <person name="Bonometti L."/>
            <person name="Westerberg I."/>
            <person name="Brannstrom I.O."/>
            <person name="Guillou S."/>
            <person name="Cros-Aarteil S."/>
            <person name="Calhoun S."/>
            <person name="Haridas S."/>
            <person name="Kuo A."/>
            <person name="Mondo S."/>
            <person name="Pangilinan J."/>
            <person name="Riley R."/>
            <person name="LaButti K."/>
            <person name="Andreopoulos B."/>
            <person name="Lipzen A."/>
            <person name="Chen C."/>
            <person name="Yan M."/>
            <person name="Daum C."/>
            <person name="Ng V."/>
            <person name="Clum A."/>
            <person name="Steindorff A."/>
            <person name="Ohm R.A."/>
            <person name="Martin F."/>
            <person name="Silar P."/>
            <person name="Natvig D.O."/>
            <person name="Lalanne C."/>
            <person name="Gautier V."/>
            <person name="Ament-Velasquez S.L."/>
            <person name="Kruys A."/>
            <person name="Hutchinson M.I."/>
            <person name="Powell A.J."/>
            <person name="Barry K."/>
            <person name="Miller A.N."/>
            <person name="Grigoriev I.V."/>
            <person name="Debuchy R."/>
            <person name="Gladieux P."/>
            <person name="Hiltunen Thoren M."/>
            <person name="Johannesson H."/>
        </authorList>
    </citation>
    <scope>NUCLEOTIDE SEQUENCE</scope>
    <source>
        <strain evidence="3">PSN309</strain>
    </source>
</reference>
<feature type="region of interest" description="Disordered" evidence="2">
    <location>
        <begin position="341"/>
        <end position="373"/>
    </location>
</feature>
<keyword evidence="3" id="KW-0131">Cell cycle</keyword>
<dbReference type="InterPro" id="IPR009772">
    <property type="entry name" value="CDC123"/>
</dbReference>
<accession>A0AAN6X1G1</accession>
<dbReference type="GO" id="GO:0005737">
    <property type="term" value="C:cytoplasm"/>
    <property type="evidence" value="ECO:0007669"/>
    <property type="project" value="TreeGrafter"/>
</dbReference>
<dbReference type="EMBL" id="MU864366">
    <property type="protein sequence ID" value="KAK4190352.1"/>
    <property type="molecule type" value="Genomic_DNA"/>
</dbReference>
<proteinExistence type="inferred from homology"/>
<feature type="compositionally biased region" description="Acidic residues" evidence="2">
    <location>
        <begin position="103"/>
        <end position="115"/>
    </location>
</feature>